<gene>
    <name evidence="2" type="ORF">EJB05_04600</name>
</gene>
<sequence length="71" mass="7939">LVTDPSAWLRSALDEALQTGMLAGLYHVYPTGYACNEGRDRKRSWTSVSQDLDAGSCPKRPRKAEVMRARQ</sequence>
<organism evidence="2 3">
    <name type="scientific">Eragrostis curvula</name>
    <name type="common">weeping love grass</name>
    <dbReference type="NCBI Taxonomy" id="38414"/>
    <lineage>
        <taxon>Eukaryota</taxon>
        <taxon>Viridiplantae</taxon>
        <taxon>Streptophyta</taxon>
        <taxon>Embryophyta</taxon>
        <taxon>Tracheophyta</taxon>
        <taxon>Spermatophyta</taxon>
        <taxon>Magnoliopsida</taxon>
        <taxon>Liliopsida</taxon>
        <taxon>Poales</taxon>
        <taxon>Poaceae</taxon>
        <taxon>PACMAD clade</taxon>
        <taxon>Chloridoideae</taxon>
        <taxon>Eragrostideae</taxon>
        <taxon>Eragrostidinae</taxon>
        <taxon>Eragrostis</taxon>
    </lineage>
</organism>
<reference evidence="2 3" key="1">
    <citation type="journal article" date="2019" name="Sci. Rep.">
        <title>A high-quality genome of Eragrostis curvula grass provides insights into Poaceae evolution and supports new strategies to enhance forage quality.</title>
        <authorList>
            <person name="Carballo J."/>
            <person name="Santos B.A.C.M."/>
            <person name="Zappacosta D."/>
            <person name="Garbus I."/>
            <person name="Selva J.P."/>
            <person name="Gallo C.A."/>
            <person name="Diaz A."/>
            <person name="Albertini E."/>
            <person name="Caccamo M."/>
            <person name="Echenique V."/>
        </authorList>
    </citation>
    <scope>NUCLEOTIDE SEQUENCE [LARGE SCALE GENOMIC DNA]</scope>
    <source>
        <strain evidence="3">cv. Victoria</strain>
        <tissue evidence="2">Leaf</tissue>
    </source>
</reference>
<feature type="non-terminal residue" evidence="2">
    <location>
        <position position="1"/>
    </location>
</feature>
<protein>
    <submittedName>
        <fullName evidence="2">Uncharacterized protein</fullName>
    </submittedName>
</protein>
<evidence type="ECO:0000313" key="2">
    <source>
        <dbReference type="EMBL" id="TVU45127.1"/>
    </source>
</evidence>
<dbReference type="Proteomes" id="UP000324897">
    <property type="component" value="Chromosome 5"/>
</dbReference>
<name>A0A5J9WB33_9POAL</name>
<proteinExistence type="predicted"/>
<comment type="caution">
    <text evidence="2">The sequence shown here is derived from an EMBL/GenBank/DDBJ whole genome shotgun (WGS) entry which is preliminary data.</text>
</comment>
<dbReference type="EMBL" id="RWGY01000004">
    <property type="protein sequence ID" value="TVU45127.1"/>
    <property type="molecule type" value="Genomic_DNA"/>
</dbReference>
<keyword evidence="3" id="KW-1185">Reference proteome</keyword>
<feature type="region of interest" description="Disordered" evidence="1">
    <location>
        <begin position="46"/>
        <end position="71"/>
    </location>
</feature>
<dbReference type="AlphaFoldDB" id="A0A5J9WB33"/>
<accession>A0A5J9WB33</accession>
<evidence type="ECO:0000256" key="1">
    <source>
        <dbReference type="SAM" id="MobiDB-lite"/>
    </source>
</evidence>
<evidence type="ECO:0000313" key="3">
    <source>
        <dbReference type="Proteomes" id="UP000324897"/>
    </source>
</evidence>